<evidence type="ECO:0008006" key="8">
    <source>
        <dbReference type="Google" id="ProtNLM"/>
    </source>
</evidence>
<evidence type="ECO:0000313" key="6">
    <source>
        <dbReference type="Ensembl" id="ENSAOCP00000068484.1"/>
    </source>
</evidence>
<keyword evidence="3" id="KW-0752">Steroid biosynthesis</keyword>
<keyword evidence="4" id="KW-0560">Oxidoreductase</keyword>
<dbReference type="PANTHER" id="PTHR43899">
    <property type="entry name" value="RH59310P"/>
    <property type="match status" value="1"/>
</dbReference>
<evidence type="ECO:0000256" key="5">
    <source>
        <dbReference type="RuleBase" id="RU000363"/>
    </source>
</evidence>
<evidence type="ECO:0000256" key="2">
    <source>
        <dbReference type="ARBA" id="ARBA00022857"/>
    </source>
</evidence>
<proteinExistence type="inferred from homology"/>
<sequence>MSLTDMLATVGGFTLVFYLLKLAWRCWCGFREYVLSEHWQVDLRTYGQWAVVTGATSGIGKAYASELAQRGLNVILVSRSEDKLRMVAKEIENEYGRKTRTIQVDFTEGHSIYPAIAKELEGLEIGILVNNVGMIYTDSFACFLETPDAEQKITQVINCNVLSVPQMTRLVLPDMIERGTGLIINISSAVGVRPQPLLALYSATKIFVKYFSQCLHAEYKSKGISVQCVVPVLVSTNMTHNMEVNRFVKSAPEFAREALNTVGHSSYTSGCLSHALQNVALTVLFPDWFRMSTFLIRNLKKLPKMGKSDRRVCKENQRDLCSEDPMRGPADRRLCVSGPVQSYGPVSGCLVIVTAAPARLKMSTSETPPRLKKQKRLQMYRLEWGVWNPWQWVQGKLCFLLLMDCLK</sequence>
<keyword evidence="7" id="KW-1185">Reference proteome</keyword>
<dbReference type="GO" id="GO:0006694">
    <property type="term" value="P:steroid biosynthetic process"/>
    <property type="evidence" value="ECO:0007669"/>
    <property type="project" value="UniProtKB-KW"/>
</dbReference>
<dbReference type="InterPro" id="IPR036291">
    <property type="entry name" value="NAD(P)-bd_dom_sf"/>
</dbReference>
<keyword evidence="2" id="KW-0521">NADP</keyword>
<reference evidence="6" key="2">
    <citation type="submission" date="2025-08" db="UniProtKB">
        <authorList>
            <consortium name="Ensembl"/>
        </authorList>
    </citation>
    <scope>IDENTIFICATION</scope>
</reference>
<comment type="subcellular location">
    <subcellularLocation>
        <location evidence="1">Endoplasmic reticulum</location>
    </subcellularLocation>
</comment>
<dbReference type="GO" id="GO:0005783">
    <property type="term" value="C:endoplasmic reticulum"/>
    <property type="evidence" value="ECO:0007669"/>
    <property type="project" value="UniProtKB-SubCell"/>
</dbReference>
<comment type="similarity">
    <text evidence="5">Belongs to the short-chain dehydrogenases/reductases (SDR) family.</text>
</comment>
<dbReference type="AlphaFoldDB" id="A0AAQ5ZTT8"/>
<reference evidence="6" key="3">
    <citation type="submission" date="2025-09" db="UniProtKB">
        <authorList>
            <consortium name="Ensembl"/>
        </authorList>
    </citation>
    <scope>IDENTIFICATION</scope>
</reference>
<dbReference type="Ensembl" id="ENSAOCT00000065347.1">
    <property type="protein sequence ID" value="ENSAOCP00000068484.1"/>
    <property type="gene ID" value="ENSAOCG00000016499.2"/>
</dbReference>
<reference evidence="6 7" key="1">
    <citation type="submission" date="2022-01" db="EMBL/GenBank/DDBJ databases">
        <title>A chromosome-scale genome assembly of the false clownfish, Amphiprion ocellaris.</title>
        <authorList>
            <person name="Ryu T."/>
        </authorList>
    </citation>
    <scope>NUCLEOTIDE SEQUENCE [LARGE SCALE GENOMIC DNA]</scope>
</reference>
<evidence type="ECO:0000256" key="1">
    <source>
        <dbReference type="ARBA" id="ARBA00004240"/>
    </source>
</evidence>
<evidence type="ECO:0000313" key="7">
    <source>
        <dbReference type="Proteomes" id="UP001501940"/>
    </source>
</evidence>
<dbReference type="InterPro" id="IPR020904">
    <property type="entry name" value="Sc_DH/Rdtase_CS"/>
</dbReference>
<dbReference type="GeneTree" id="ENSGT00940000163913"/>
<dbReference type="Pfam" id="PF00106">
    <property type="entry name" value="adh_short"/>
    <property type="match status" value="1"/>
</dbReference>
<dbReference type="GO" id="GO:0016491">
    <property type="term" value="F:oxidoreductase activity"/>
    <property type="evidence" value="ECO:0007669"/>
    <property type="project" value="UniProtKB-KW"/>
</dbReference>
<keyword evidence="3" id="KW-0443">Lipid metabolism</keyword>
<name>A0AAQ5ZTT8_AMPOC</name>
<dbReference type="FunFam" id="3.40.50.720:FF:000137">
    <property type="entry name" value="Hydroxysteroid (17-beta) dehydrogenase 3"/>
    <property type="match status" value="1"/>
</dbReference>
<keyword evidence="3" id="KW-0444">Lipid biosynthesis</keyword>
<dbReference type="PRINTS" id="PR00081">
    <property type="entry name" value="GDHRDH"/>
</dbReference>
<dbReference type="SUPFAM" id="SSF51735">
    <property type="entry name" value="NAD(P)-binding Rossmann-fold domains"/>
    <property type="match status" value="1"/>
</dbReference>
<protein>
    <recommendedName>
        <fullName evidence="8">Hydroxysteroid (20-beta) dehydrogenase 2</fullName>
    </recommendedName>
</protein>
<dbReference type="InterPro" id="IPR051019">
    <property type="entry name" value="VLCFA-Steroid_DH"/>
</dbReference>
<dbReference type="CDD" id="cd05356">
    <property type="entry name" value="17beta-HSD1_like_SDR_c"/>
    <property type="match status" value="1"/>
</dbReference>
<dbReference type="PROSITE" id="PS00061">
    <property type="entry name" value="ADH_SHORT"/>
    <property type="match status" value="1"/>
</dbReference>
<dbReference type="PRINTS" id="PR00080">
    <property type="entry name" value="SDRFAMILY"/>
</dbReference>
<evidence type="ECO:0000256" key="4">
    <source>
        <dbReference type="ARBA" id="ARBA00023002"/>
    </source>
</evidence>
<dbReference type="Gene3D" id="3.40.50.720">
    <property type="entry name" value="NAD(P)-binding Rossmann-like Domain"/>
    <property type="match status" value="1"/>
</dbReference>
<dbReference type="InterPro" id="IPR002347">
    <property type="entry name" value="SDR_fam"/>
</dbReference>
<dbReference type="Proteomes" id="UP001501940">
    <property type="component" value="Chromosome 14"/>
</dbReference>
<dbReference type="PANTHER" id="PTHR43899:SF10">
    <property type="entry name" value="20BETA-HYDROXYSTEROID DEHYDROGENASE TYPE 2"/>
    <property type="match status" value="1"/>
</dbReference>
<evidence type="ECO:0000256" key="3">
    <source>
        <dbReference type="ARBA" id="ARBA00022955"/>
    </source>
</evidence>
<organism evidence="6 7">
    <name type="scientific">Amphiprion ocellaris</name>
    <name type="common">Clown anemonefish</name>
    <dbReference type="NCBI Taxonomy" id="80972"/>
    <lineage>
        <taxon>Eukaryota</taxon>
        <taxon>Metazoa</taxon>
        <taxon>Chordata</taxon>
        <taxon>Craniata</taxon>
        <taxon>Vertebrata</taxon>
        <taxon>Euteleostomi</taxon>
        <taxon>Actinopterygii</taxon>
        <taxon>Neopterygii</taxon>
        <taxon>Teleostei</taxon>
        <taxon>Neoteleostei</taxon>
        <taxon>Acanthomorphata</taxon>
        <taxon>Ovalentaria</taxon>
        <taxon>Pomacentridae</taxon>
        <taxon>Amphiprion</taxon>
    </lineage>
</organism>
<accession>A0AAQ5ZTT8</accession>